<protein>
    <submittedName>
        <fullName evidence="1">Uncharacterized protein</fullName>
    </submittedName>
</protein>
<reference evidence="1" key="1">
    <citation type="submission" date="2021-01" db="EMBL/GenBank/DDBJ databases">
        <authorList>
            <person name="Corre E."/>
            <person name="Pelletier E."/>
            <person name="Niang G."/>
            <person name="Scheremetjew M."/>
            <person name="Finn R."/>
            <person name="Kale V."/>
            <person name="Holt S."/>
            <person name="Cochrane G."/>
            <person name="Meng A."/>
            <person name="Brown T."/>
            <person name="Cohen L."/>
        </authorList>
    </citation>
    <scope>NUCLEOTIDE SEQUENCE</scope>
    <source>
        <strain evidence="1">Fehren 1</strain>
    </source>
</reference>
<proteinExistence type="predicted"/>
<dbReference type="AlphaFoldDB" id="A0A7S3I0F8"/>
<evidence type="ECO:0000313" key="1">
    <source>
        <dbReference type="EMBL" id="CAE0310411.1"/>
    </source>
</evidence>
<gene>
    <name evidence="1" type="ORF">FEHR0123_LOCUS5328</name>
</gene>
<dbReference type="EMBL" id="HBIE01017217">
    <property type="protein sequence ID" value="CAE0310411.1"/>
    <property type="molecule type" value="Transcribed_RNA"/>
</dbReference>
<organism evidence="1">
    <name type="scientific">Favella ehrenbergii</name>
    <dbReference type="NCBI Taxonomy" id="182087"/>
    <lineage>
        <taxon>Eukaryota</taxon>
        <taxon>Sar</taxon>
        <taxon>Alveolata</taxon>
        <taxon>Ciliophora</taxon>
        <taxon>Intramacronucleata</taxon>
        <taxon>Spirotrichea</taxon>
        <taxon>Choreotrichia</taxon>
        <taxon>Tintinnida</taxon>
        <taxon>Xystonellidae</taxon>
        <taxon>Favella</taxon>
    </lineage>
</organism>
<sequence>MVSKEVRERRKAELEEFDKFSRVYENKVKYLEDPYFFNDWYGFLYYQNGSERTFRLEKQLAGCVGYQVVNKRLTKGAQVIRLPPNQDDVYLLKRTHEKCKFIPAGKVMPPIQEDE</sequence>
<name>A0A7S3I0F8_9SPIT</name>
<accession>A0A7S3I0F8</accession>